<name>A0ABT8EPV4_9ACTN</name>
<accession>A0ABT8EPV4</accession>
<feature type="signal peptide" evidence="2">
    <location>
        <begin position="1"/>
        <end position="21"/>
    </location>
</feature>
<dbReference type="InterPro" id="IPR050261">
    <property type="entry name" value="FrsA_esterase"/>
</dbReference>
<dbReference type="PANTHER" id="PTHR22946">
    <property type="entry name" value="DIENELACTONE HYDROLASE DOMAIN-CONTAINING PROTEIN-RELATED"/>
    <property type="match status" value="1"/>
</dbReference>
<feature type="chain" id="PRO_5046823632" evidence="2">
    <location>
        <begin position="22"/>
        <end position="530"/>
    </location>
</feature>
<dbReference type="GO" id="GO:0016787">
    <property type="term" value="F:hydrolase activity"/>
    <property type="evidence" value="ECO:0007669"/>
    <property type="project" value="UniProtKB-KW"/>
</dbReference>
<dbReference type="SUPFAM" id="SSF53474">
    <property type="entry name" value="alpha/beta-Hydrolases"/>
    <property type="match status" value="1"/>
</dbReference>
<keyword evidence="4" id="KW-0378">Hydrolase</keyword>
<dbReference type="Pfam" id="PF02129">
    <property type="entry name" value="Peptidase_S15"/>
    <property type="match status" value="1"/>
</dbReference>
<comment type="similarity">
    <text evidence="1">Belongs to the AB hydrolase superfamily.</text>
</comment>
<dbReference type="InterPro" id="IPR029058">
    <property type="entry name" value="AB_hydrolase_fold"/>
</dbReference>
<organism evidence="4 5">
    <name type="scientific">Nocardioides abyssi</name>
    <dbReference type="NCBI Taxonomy" id="3058370"/>
    <lineage>
        <taxon>Bacteria</taxon>
        <taxon>Bacillati</taxon>
        <taxon>Actinomycetota</taxon>
        <taxon>Actinomycetes</taxon>
        <taxon>Propionibacteriales</taxon>
        <taxon>Nocardioidaceae</taxon>
        <taxon>Nocardioides</taxon>
    </lineage>
</organism>
<keyword evidence="5" id="KW-1185">Reference proteome</keyword>
<evidence type="ECO:0000313" key="5">
    <source>
        <dbReference type="Proteomes" id="UP001168537"/>
    </source>
</evidence>
<evidence type="ECO:0000313" key="4">
    <source>
        <dbReference type="EMBL" id="MDN4160031.1"/>
    </source>
</evidence>
<dbReference type="EMBL" id="JAUHJR010000001">
    <property type="protein sequence ID" value="MDN4160031.1"/>
    <property type="molecule type" value="Genomic_DNA"/>
</dbReference>
<gene>
    <name evidence="4" type="ORF">QWY29_01590</name>
</gene>
<dbReference type="Gene3D" id="3.40.50.1820">
    <property type="entry name" value="alpha/beta hydrolase"/>
    <property type="match status" value="1"/>
</dbReference>
<proteinExistence type="inferred from homology"/>
<feature type="domain" description="Xaa-Pro dipeptidyl-peptidase-like" evidence="3">
    <location>
        <begin position="73"/>
        <end position="317"/>
    </location>
</feature>
<evidence type="ECO:0000256" key="2">
    <source>
        <dbReference type="SAM" id="SignalP"/>
    </source>
</evidence>
<evidence type="ECO:0000256" key="1">
    <source>
        <dbReference type="ARBA" id="ARBA00008645"/>
    </source>
</evidence>
<dbReference type="Proteomes" id="UP001168537">
    <property type="component" value="Unassembled WGS sequence"/>
</dbReference>
<comment type="caution">
    <text evidence="4">The sequence shown here is derived from an EMBL/GenBank/DDBJ whole genome shotgun (WGS) entry which is preliminary data.</text>
</comment>
<dbReference type="RefSeq" id="WP_300958902.1">
    <property type="nucleotide sequence ID" value="NZ_JAUHJR010000001.1"/>
</dbReference>
<keyword evidence="2" id="KW-0732">Signal</keyword>
<evidence type="ECO:0000259" key="3">
    <source>
        <dbReference type="Pfam" id="PF02129"/>
    </source>
</evidence>
<dbReference type="InterPro" id="IPR000383">
    <property type="entry name" value="Xaa-Pro-like_dom"/>
</dbReference>
<protein>
    <submittedName>
        <fullName evidence="4">CocE/NonD family hydrolase</fullName>
    </submittedName>
</protein>
<reference evidence="4" key="1">
    <citation type="submission" date="2023-06" db="EMBL/GenBank/DDBJ databases">
        <title>Draft genome sequence of Nocardioides sp. SOB72.</title>
        <authorList>
            <person name="Zhang G."/>
        </authorList>
    </citation>
    <scope>NUCLEOTIDE SEQUENCE</scope>
    <source>
        <strain evidence="4">SOB72</strain>
    </source>
</reference>
<sequence>MRRTAATLTATLALLAGGLAAAPSSPAADRQAASGSAASGLGDTVARAAVTTRDACITSVPEPGATAKVDICYTVFKPRAATKKRPVPMIMHSHGWGGKRAEQPEIQAWLDAGYGVLSFDQRGFGTSGGHAHVEDPTLEGRDVRGLVKVVAGLPWVQQDGPGDPRMGAIGGSYGGGYQYVGAFELLRLKGKPVFDALSPQITWHDLSQSLAPSGVVRTEWALALSAASLISDALPVNVYKALLEGAALGVWPDGSIPGTEDMVSFFRKNGPKWHVEHGRRLDIPMLLGQGTTDGLFPLEQGFRNWKRAMTAKARRQSIFVAYNGGHVLPAILPAGTTADTDPCSRKLAGGDFEKLNIRFFDQVLRGRRTGLRGFGKMHLATPGDRCTTIATPQANTAKKIGTVATLEGVGTPLSYPVAAGPIRVAGTPYLTGRLTALGLQNRAFYGLAVGRTPLDARLVQNNVLPINEPTPVLGEKRRVALPSVAVDVPKGQHLYLMVTPISDTFLLMGSRLPGVVTIEDTVVHLPVVGR</sequence>